<dbReference type="Proteomes" id="UP000016183">
    <property type="component" value="Unassembled WGS sequence"/>
</dbReference>
<keyword evidence="1" id="KW-0732">Signal</keyword>
<dbReference type="PATRIC" id="fig|999437.3.peg.1663"/>
<evidence type="ECO:0000313" key="3">
    <source>
        <dbReference type="Proteomes" id="UP000016183"/>
    </source>
</evidence>
<evidence type="ECO:0000313" key="2">
    <source>
        <dbReference type="EMBL" id="EMB24165.1"/>
    </source>
</evidence>
<dbReference type="EMBL" id="AGDZ01000022">
    <property type="protein sequence ID" value="EMB24165.1"/>
    <property type="molecule type" value="Genomic_DNA"/>
</dbReference>
<dbReference type="HOGENOM" id="CLU_785117_0_0_12"/>
<protein>
    <recommendedName>
        <fullName evidence="4">Lipoprotein</fullName>
    </recommendedName>
</protein>
<dbReference type="PROSITE" id="PS51257">
    <property type="entry name" value="PROKAR_LIPOPROTEIN"/>
    <property type="match status" value="1"/>
</dbReference>
<reference evidence="2 3" key="1">
    <citation type="submission" date="2012-01" db="EMBL/GenBank/DDBJ databases">
        <title>The Genome Sequence of Treponema denticola SP33.</title>
        <authorList>
            <consortium name="The Broad Institute Genome Sequencing Platform"/>
            <person name="Earl A."/>
            <person name="Ward D."/>
            <person name="Feldgarden M."/>
            <person name="Gevers D."/>
            <person name="Blanton J.M."/>
            <person name="Fenno C.J."/>
            <person name="Baranova O.V."/>
            <person name="Mathney J."/>
            <person name="Dewhirst F.E."/>
            <person name="Izard J."/>
            <person name="Young S.K."/>
            <person name="Zeng Q."/>
            <person name="Gargeya S."/>
            <person name="Fitzgerald M."/>
            <person name="Haas B."/>
            <person name="Abouelleil A."/>
            <person name="Alvarado L."/>
            <person name="Arachchi H.M."/>
            <person name="Berlin A."/>
            <person name="Chapman S.B."/>
            <person name="Gearin G."/>
            <person name="Goldberg J."/>
            <person name="Griggs A."/>
            <person name="Gujja S."/>
            <person name="Hansen M."/>
            <person name="Heiman D."/>
            <person name="Howarth C."/>
            <person name="Larimer J."/>
            <person name="Lui A."/>
            <person name="MacDonald P.J.P."/>
            <person name="McCowen C."/>
            <person name="Montmayeur A."/>
            <person name="Murphy C."/>
            <person name="Neiman D."/>
            <person name="Pearson M."/>
            <person name="Priest M."/>
            <person name="Roberts A."/>
            <person name="Saif S."/>
            <person name="Shea T."/>
            <person name="Sisk P."/>
            <person name="Stolte C."/>
            <person name="Sykes S."/>
            <person name="Wortman J."/>
            <person name="Nusbaum C."/>
            <person name="Birren B."/>
        </authorList>
    </citation>
    <scope>NUCLEOTIDE SEQUENCE [LARGE SCALE GENOMIC DNA]</scope>
    <source>
        <strain evidence="2 3">SP33</strain>
    </source>
</reference>
<dbReference type="AlphaFoldDB" id="M2B424"/>
<comment type="caution">
    <text evidence="2">The sequence shown here is derived from an EMBL/GenBank/DDBJ whole genome shotgun (WGS) entry which is preliminary data.</text>
</comment>
<gene>
    <name evidence="2" type="ORF">HMPREF9733_01614</name>
</gene>
<sequence length="349" mass="41242">MIKKIILFCFALLILFSCNDEKSNIDSKEFGKEKLPSSILGMADKNNQDFIEGDGKKLKRPDYDLTLPLEGTTSLFPTEPDHLKNGYKYKSLISRKRWEKRGIERQIESLPPDGDNWGRVYTLDDVGKTELKIAKLFNKSGQVLIELEDVPYINIYPWNINEYDEKNRVIRTSYSTLHVNIQPFTEDFYKELESKKAQGYRLYEYMEIDGVEDRWLCSIYDYDSKDKKQIEKDKPIYKYSLLDKLMEKMKSGEAINIPNLNTTFLFYFNEKGLLQEIKPNEYRGWSCSNIDYDDNDRILGAVFDFGNPNYIEHYVFTKHDSFGNWLEADVYINDDEELSYTILREIEYY</sequence>
<organism evidence="2 3">
    <name type="scientific">Treponema denticola SP33</name>
    <dbReference type="NCBI Taxonomy" id="999437"/>
    <lineage>
        <taxon>Bacteria</taxon>
        <taxon>Pseudomonadati</taxon>
        <taxon>Spirochaetota</taxon>
        <taxon>Spirochaetia</taxon>
        <taxon>Spirochaetales</taxon>
        <taxon>Treponemataceae</taxon>
        <taxon>Treponema</taxon>
    </lineage>
</organism>
<feature type="chain" id="PRO_5004020723" description="Lipoprotein" evidence="1">
    <location>
        <begin position="20"/>
        <end position="349"/>
    </location>
</feature>
<name>M2B424_TREDN</name>
<dbReference type="OrthoDB" id="9807095at2"/>
<evidence type="ECO:0000256" key="1">
    <source>
        <dbReference type="SAM" id="SignalP"/>
    </source>
</evidence>
<feature type="signal peptide" evidence="1">
    <location>
        <begin position="1"/>
        <end position="19"/>
    </location>
</feature>
<dbReference type="RefSeq" id="WP_010695872.1">
    <property type="nucleotide sequence ID" value="NZ_KB442453.1"/>
</dbReference>
<evidence type="ECO:0008006" key="4">
    <source>
        <dbReference type="Google" id="ProtNLM"/>
    </source>
</evidence>
<accession>M2B424</accession>
<proteinExistence type="predicted"/>